<keyword evidence="5" id="KW-1185">Reference proteome</keyword>
<evidence type="ECO:0000256" key="2">
    <source>
        <dbReference type="ARBA" id="ARBA00023163"/>
    </source>
</evidence>
<dbReference type="EMBL" id="JNFP01000057">
    <property type="protein sequence ID" value="KIA60876.1"/>
    <property type="molecule type" value="Genomic_DNA"/>
</dbReference>
<gene>
    <name evidence="4" type="ORF">FG87_34475</name>
</gene>
<dbReference type="InterPro" id="IPR041916">
    <property type="entry name" value="Anti_sigma_zinc_sf"/>
</dbReference>
<protein>
    <recommendedName>
        <fullName evidence="3">Anti-sigma-K factor RskA N-terminal domain-containing protein</fullName>
    </recommendedName>
</protein>
<dbReference type="RefSeq" id="WP_043678935.1">
    <property type="nucleotide sequence ID" value="NZ_BDCI01000045.1"/>
</dbReference>
<keyword evidence="2" id="KW-0804">Transcription</keyword>
<feature type="domain" description="Anti-sigma-K factor RskA N-terminal" evidence="3">
    <location>
        <begin position="6"/>
        <end position="52"/>
    </location>
</feature>
<evidence type="ECO:0000313" key="5">
    <source>
        <dbReference type="Proteomes" id="UP000031364"/>
    </source>
</evidence>
<name>A0ABR4Z699_9NOCA</name>
<evidence type="ECO:0000313" key="4">
    <source>
        <dbReference type="EMBL" id="KIA60876.1"/>
    </source>
</evidence>
<keyword evidence="1" id="KW-0805">Transcription regulation</keyword>
<organism evidence="4 5">
    <name type="scientific">Nocardia vulneris</name>
    <dbReference type="NCBI Taxonomy" id="1141657"/>
    <lineage>
        <taxon>Bacteria</taxon>
        <taxon>Bacillati</taxon>
        <taxon>Actinomycetota</taxon>
        <taxon>Actinomycetes</taxon>
        <taxon>Mycobacteriales</taxon>
        <taxon>Nocardiaceae</taxon>
        <taxon>Nocardia</taxon>
    </lineage>
</organism>
<reference evidence="4 5" key="1">
    <citation type="journal article" date="2014" name="Int. J. Syst. Evol. Microbiol.">
        <title>Nocardia vulneris sp. nov., isolated from wounds of human patients in North America.</title>
        <authorList>
            <person name="Lasker B.A."/>
            <person name="Bell M."/>
            <person name="Klenk H.P."/>
            <person name="Sproer C."/>
            <person name="Schumann C."/>
            <person name="Schumann P."/>
            <person name="Brown J.M."/>
        </authorList>
    </citation>
    <scope>NUCLEOTIDE SEQUENCE [LARGE SCALE GENOMIC DNA]</scope>
    <source>
        <strain evidence="4 5">W9851</strain>
    </source>
</reference>
<sequence length="83" mass="9013">MNERQVDLAHTVALGSIDDEDHHEVQELLDTEDPALRAEFITEIRRTREALATLATASASQPPAALRSRLLATIAAEQPPVAS</sequence>
<proteinExistence type="predicted"/>
<dbReference type="InterPro" id="IPR053877">
    <property type="entry name" value="RskA_N"/>
</dbReference>
<accession>A0ABR4Z699</accession>
<comment type="caution">
    <text evidence="4">The sequence shown here is derived from an EMBL/GenBank/DDBJ whole genome shotgun (WGS) entry which is preliminary data.</text>
</comment>
<evidence type="ECO:0000259" key="3">
    <source>
        <dbReference type="Pfam" id="PF22618"/>
    </source>
</evidence>
<dbReference type="Gene3D" id="1.10.10.1320">
    <property type="entry name" value="Anti-sigma factor, zinc-finger domain"/>
    <property type="match status" value="1"/>
</dbReference>
<evidence type="ECO:0000256" key="1">
    <source>
        <dbReference type="ARBA" id="ARBA00023015"/>
    </source>
</evidence>
<dbReference type="Proteomes" id="UP000031364">
    <property type="component" value="Unassembled WGS sequence"/>
</dbReference>
<dbReference type="Pfam" id="PF22618">
    <property type="entry name" value="RskA_N"/>
    <property type="match status" value="1"/>
</dbReference>